<evidence type="ECO:0000256" key="2">
    <source>
        <dbReference type="ARBA" id="ARBA00023002"/>
    </source>
</evidence>
<name>A0ABU1WSV0_9BURK</name>
<dbReference type="SMART" id="SM00903">
    <property type="entry name" value="Flavin_Reduct"/>
    <property type="match status" value="1"/>
</dbReference>
<gene>
    <name evidence="4" type="ORF">J2W49_004130</name>
</gene>
<dbReference type="InterPro" id="IPR012349">
    <property type="entry name" value="Split_barrel_FMN-bd"/>
</dbReference>
<proteinExistence type="inferred from homology"/>
<dbReference type="Proteomes" id="UP001265700">
    <property type="component" value="Unassembled WGS sequence"/>
</dbReference>
<evidence type="ECO:0000313" key="5">
    <source>
        <dbReference type="Proteomes" id="UP001265700"/>
    </source>
</evidence>
<comment type="similarity">
    <text evidence="1">Belongs to the non-flavoprotein flavin reductase family.</text>
</comment>
<keyword evidence="2" id="KW-0560">Oxidoreductase</keyword>
<keyword evidence="5" id="KW-1185">Reference proteome</keyword>
<reference evidence="4 5" key="1">
    <citation type="submission" date="2023-07" db="EMBL/GenBank/DDBJ databases">
        <title>Sorghum-associated microbial communities from plants grown in Nebraska, USA.</title>
        <authorList>
            <person name="Schachtman D."/>
        </authorList>
    </citation>
    <scope>NUCLEOTIDE SEQUENCE [LARGE SCALE GENOMIC DNA]</scope>
    <source>
        <strain evidence="4 5">4249</strain>
    </source>
</reference>
<dbReference type="PANTHER" id="PTHR30466">
    <property type="entry name" value="FLAVIN REDUCTASE"/>
    <property type="match status" value="1"/>
</dbReference>
<dbReference type="InterPro" id="IPR050268">
    <property type="entry name" value="NADH-dep_flavin_reductase"/>
</dbReference>
<evidence type="ECO:0000256" key="1">
    <source>
        <dbReference type="ARBA" id="ARBA00008898"/>
    </source>
</evidence>
<evidence type="ECO:0000259" key="3">
    <source>
        <dbReference type="SMART" id="SM00903"/>
    </source>
</evidence>
<dbReference type="InterPro" id="IPR002563">
    <property type="entry name" value="Flavin_Rdtase-like_dom"/>
</dbReference>
<organism evidence="4 5">
    <name type="scientific">Hydrogenophaga palleronii</name>
    <dbReference type="NCBI Taxonomy" id="65655"/>
    <lineage>
        <taxon>Bacteria</taxon>
        <taxon>Pseudomonadati</taxon>
        <taxon>Pseudomonadota</taxon>
        <taxon>Betaproteobacteria</taxon>
        <taxon>Burkholderiales</taxon>
        <taxon>Comamonadaceae</taxon>
        <taxon>Hydrogenophaga</taxon>
    </lineage>
</organism>
<protein>
    <submittedName>
        <fullName evidence="4">Flavin reductase (DIM6/NTAB) family NADH-FMN oxidoreductase RutF</fullName>
    </submittedName>
</protein>
<dbReference type="SUPFAM" id="SSF50475">
    <property type="entry name" value="FMN-binding split barrel"/>
    <property type="match status" value="1"/>
</dbReference>
<dbReference type="EMBL" id="JAVDWU010000010">
    <property type="protein sequence ID" value="MDR7152154.1"/>
    <property type="molecule type" value="Genomic_DNA"/>
</dbReference>
<sequence>MSPARQAGHQARPPDFSTLEFRASLGMFATGVTIVTARTGAGELVGLTANSFNSVSLDPPLVLWSLARAAGSMAAFSNGRHYAINVLAADQQLLAERFASRVPDRWAGVNFTEGVNGAPLLAGAVASFECFNRSQYAEGDHVIFVGEVERCGHRPGAAPLLYHGGRFYAEHPLL</sequence>
<dbReference type="Pfam" id="PF01613">
    <property type="entry name" value="Flavin_Reduct"/>
    <property type="match status" value="1"/>
</dbReference>
<dbReference type="Gene3D" id="2.30.110.10">
    <property type="entry name" value="Electron Transport, Fmn-binding Protein, Chain A"/>
    <property type="match status" value="1"/>
</dbReference>
<dbReference type="PANTHER" id="PTHR30466:SF11">
    <property type="entry name" value="FLAVIN-DEPENDENT MONOOXYGENASE, REDUCTASE SUBUNIT HSAB"/>
    <property type="match status" value="1"/>
</dbReference>
<feature type="domain" description="Flavin reductase like" evidence="3">
    <location>
        <begin position="25"/>
        <end position="169"/>
    </location>
</feature>
<comment type="caution">
    <text evidence="4">The sequence shown here is derived from an EMBL/GenBank/DDBJ whole genome shotgun (WGS) entry which is preliminary data.</text>
</comment>
<evidence type="ECO:0000313" key="4">
    <source>
        <dbReference type="EMBL" id="MDR7152154.1"/>
    </source>
</evidence>
<accession>A0ABU1WSV0</accession>
<dbReference type="RefSeq" id="WP_310320612.1">
    <property type="nucleotide sequence ID" value="NZ_JAVDWU010000010.1"/>
</dbReference>